<organism evidence="8 9">
    <name type="scientific">Lentibacillus halophilus</name>
    <dbReference type="NCBI Taxonomy" id="295065"/>
    <lineage>
        <taxon>Bacteria</taxon>
        <taxon>Bacillati</taxon>
        <taxon>Bacillota</taxon>
        <taxon>Bacilli</taxon>
        <taxon>Bacillales</taxon>
        <taxon>Bacillaceae</taxon>
        <taxon>Lentibacillus</taxon>
    </lineage>
</organism>
<evidence type="ECO:0000256" key="2">
    <source>
        <dbReference type="ARBA" id="ARBA00022676"/>
    </source>
</evidence>
<evidence type="ECO:0000256" key="4">
    <source>
        <dbReference type="ARBA" id="ARBA00022695"/>
    </source>
</evidence>
<proteinExistence type="inferred from homology"/>
<feature type="active site" evidence="6">
    <location>
        <position position="159"/>
    </location>
</feature>
<gene>
    <name evidence="8" type="primary">darT</name>
    <name evidence="8" type="ORF">GCM10008983_00010</name>
</gene>
<comment type="caution">
    <text evidence="8">The sequence shown here is derived from an EMBL/GenBank/DDBJ whole genome shotgun (WGS) entry which is preliminary data.</text>
</comment>
<name>A0ABN0Z0S2_9BACI</name>
<evidence type="ECO:0000259" key="7">
    <source>
        <dbReference type="PROSITE" id="PS52018"/>
    </source>
</evidence>
<feature type="binding site" evidence="6">
    <location>
        <position position="50"/>
    </location>
    <ligand>
        <name>NAD(+)</name>
        <dbReference type="ChEBI" id="CHEBI:57540"/>
    </ligand>
</feature>
<evidence type="ECO:0000256" key="5">
    <source>
        <dbReference type="ARBA" id="ARBA00023125"/>
    </source>
</evidence>
<evidence type="ECO:0000313" key="8">
    <source>
        <dbReference type="EMBL" id="GAA0427767.1"/>
    </source>
</evidence>
<keyword evidence="5 6" id="KW-0238">DNA-binding</keyword>
<comment type="caution">
    <text evidence="6">Lacks conserved residue(s) required for the propagation of feature annotation.</text>
</comment>
<keyword evidence="9" id="KW-1185">Reference proteome</keyword>
<keyword evidence="1 6" id="KW-1277">Toxin-antitoxin system</keyword>
<keyword evidence="2 6" id="KW-0328">Glycosyltransferase</keyword>
<dbReference type="RefSeq" id="WP_343750337.1">
    <property type="nucleotide sequence ID" value="NZ_BAAADM010000001.1"/>
</dbReference>
<dbReference type="Proteomes" id="UP001501459">
    <property type="component" value="Unassembled WGS sequence"/>
</dbReference>
<dbReference type="Pfam" id="PF14487">
    <property type="entry name" value="DarT"/>
    <property type="match status" value="1"/>
</dbReference>
<keyword evidence="4 6" id="KW-0548">Nucleotidyltransferase</keyword>
<dbReference type="InterPro" id="IPR029494">
    <property type="entry name" value="DarT"/>
</dbReference>
<comment type="similarity">
    <text evidence="6">Belongs to the DarT ADP-ribosyltransferase family.</text>
</comment>
<keyword evidence="3 6" id="KW-0808">Transferase</keyword>
<evidence type="ECO:0000256" key="3">
    <source>
        <dbReference type="ARBA" id="ARBA00022679"/>
    </source>
</evidence>
<accession>A0ABN0Z0S2</accession>
<evidence type="ECO:0000256" key="1">
    <source>
        <dbReference type="ARBA" id="ARBA00022649"/>
    </source>
</evidence>
<feature type="active site" description="Proton acceptor" evidence="6">
    <location>
        <position position="50"/>
    </location>
</feature>
<comment type="catalytic activity">
    <reaction evidence="6">
        <text>a thymidine in DNA + NAD(+) = an N-(ADP-alpha-D-ribosyl)-thymidine in DNA + nicotinamide + H(+)</text>
        <dbReference type="Rhea" id="RHEA:71651"/>
        <dbReference type="Rhea" id="RHEA-COMP:13556"/>
        <dbReference type="Rhea" id="RHEA-COMP:18051"/>
        <dbReference type="ChEBI" id="CHEBI:15378"/>
        <dbReference type="ChEBI" id="CHEBI:17154"/>
        <dbReference type="ChEBI" id="CHEBI:57540"/>
        <dbReference type="ChEBI" id="CHEBI:137386"/>
        <dbReference type="ChEBI" id="CHEBI:191199"/>
    </reaction>
</comment>
<sequence>MENNPLLYHITHVANLPSILEQGRLQSHLIIQQHELPYEDVANLDVQSRRKKTKISGGMGGSLHDYIPFYFESRSPMLYSLLYKPNVNQNDMIYFMTNIQTIVDNELPFVFTDAHAIRRLSNVYTDLSNLDKIDWDVMKSAYWNDTNEDMSRKARRQAEFLVYCHVPLSACLGFAVYDKETKEKVEQMLTDVDVDLPVGVRPGFYF</sequence>
<reference evidence="8 9" key="1">
    <citation type="journal article" date="2019" name="Int. J. Syst. Evol. Microbiol.">
        <title>The Global Catalogue of Microorganisms (GCM) 10K type strain sequencing project: providing services to taxonomists for standard genome sequencing and annotation.</title>
        <authorList>
            <consortium name="The Broad Institute Genomics Platform"/>
            <consortium name="The Broad Institute Genome Sequencing Center for Infectious Disease"/>
            <person name="Wu L."/>
            <person name="Ma J."/>
        </authorList>
    </citation>
    <scope>NUCLEOTIDE SEQUENCE [LARGE SCALE GENOMIC DNA]</scope>
    <source>
        <strain evidence="8 9">JCM 12149</strain>
    </source>
</reference>
<evidence type="ECO:0000256" key="6">
    <source>
        <dbReference type="PROSITE-ProRule" id="PRU01362"/>
    </source>
</evidence>
<dbReference type="PROSITE" id="PS52018">
    <property type="entry name" value="DART"/>
    <property type="match status" value="1"/>
</dbReference>
<feature type="domain" description="DarT" evidence="7">
    <location>
        <begin position="5"/>
        <end position="206"/>
    </location>
</feature>
<protein>
    <submittedName>
        <fullName evidence="8">Toxin-antitoxin system toxin DarT</fullName>
    </submittedName>
</protein>
<dbReference type="EMBL" id="BAAADM010000001">
    <property type="protein sequence ID" value="GAA0427767.1"/>
    <property type="molecule type" value="Genomic_DNA"/>
</dbReference>
<feature type="binding site" evidence="6">
    <location>
        <begin position="9"/>
        <end position="11"/>
    </location>
    <ligand>
        <name>NAD(+)</name>
        <dbReference type="ChEBI" id="CHEBI:57540"/>
    </ligand>
</feature>
<evidence type="ECO:0000313" key="9">
    <source>
        <dbReference type="Proteomes" id="UP001501459"/>
    </source>
</evidence>